<reference evidence="3" key="2">
    <citation type="submission" date="2019-01" db="UniProtKB">
        <authorList>
            <consortium name="EnsemblPlants"/>
        </authorList>
    </citation>
    <scope>IDENTIFICATION</scope>
    <source>
        <strain evidence="3">cv. Heinz 1706</strain>
    </source>
</reference>
<keyword evidence="2" id="KW-0812">Transmembrane</keyword>
<feature type="transmembrane region" description="Helical" evidence="2">
    <location>
        <begin position="18"/>
        <end position="34"/>
    </location>
</feature>
<evidence type="ECO:0000256" key="2">
    <source>
        <dbReference type="SAM" id="Phobius"/>
    </source>
</evidence>
<evidence type="ECO:0000313" key="3">
    <source>
        <dbReference type="EnsemblPlants" id="Solyc12g011090.2.1"/>
    </source>
</evidence>
<protein>
    <submittedName>
        <fullName evidence="3">Uncharacterized protein</fullName>
    </submittedName>
</protein>
<accession>A0A3Q7JSW3</accession>
<evidence type="ECO:0000256" key="1">
    <source>
        <dbReference type="SAM" id="MobiDB-lite"/>
    </source>
</evidence>
<evidence type="ECO:0000313" key="4">
    <source>
        <dbReference type="Proteomes" id="UP000004994"/>
    </source>
</evidence>
<reference evidence="3" key="1">
    <citation type="journal article" date="2012" name="Nature">
        <title>The tomato genome sequence provides insights into fleshy fruit evolution.</title>
        <authorList>
            <consortium name="Tomato Genome Consortium"/>
        </authorList>
    </citation>
    <scope>NUCLEOTIDE SEQUENCE [LARGE SCALE GENOMIC DNA]</scope>
    <source>
        <strain evidence="3">cv. Heinz 1706</strain>
    </source>
</reference>
<keyword evidence="4" id="KW-1185">Reference proteome</keyword>
<sequence>MIILTICNQEMNKVSIPYTFYIVLINFLIISWCLQSEARVFLDMENLSSTTFKGVIRGRSNRETPIIINPSPTTNTRDHVDYTPPPLIS</sequence>
<name>A0A3Q7JSW3_SOLLC</name>
<dbReference type="AlphaFoldDB" id="A0A3Q7JSW3"/>
<dbReference type="OMA" id="WCLQSEA"/>
<feature type="region of interest" description="Disordered" evidence="1">
    <location>
        <begin position="64"/>
        <end position="89"/>
    </location>
</feature>
<dbReference type="EnsemblPlants" id="Solyc12g011090.2.1">
    <property type="protein sequence ID" value="Solyc12g011090.2.1"/>
    <property type="gene ID" value="Solyc12g011090.2"/>
</dbReference>
<dbReference type="PaxDb" id="4081-Solyc12g011090.1.1"/>
<dbReference type="InParanoid" id="A0A3Q7JSW3"/>
<keyword evidence="2" id="KW-0472">Membrane</keyword>
<organism evidence="3">
    <name type="scientific">Solanum lycopersicum</name>
    <name type="common">Tomato</name>
    <name type="synonym">Lycopersicon esculentum</name>
    <dbReference type="NCBI Taxonomy" id="4081"/>
    <lineage>
        <taxon>Eukaryota</taxon>
        <taxon>Viridiplantae</taxon>
        <taxon>Streptophyta</taxon>
        <taxon>Embryophyta</taxon>
        <taxon>Tracheophyta</taxon>
        <taxon>Spermatophyta</taxon>
        <taxon>Magnoliopsida</taxon>
        <taxon>eudicotyledons</taxon>
        <taxon>Gunneridae</taxon>
        <taxon>Pentapetalae</taxon>
        <taxon>asterids</taxon>
        <taxon>lamiids</taxon>
        <taxon>Solanales</taxon>
        <taxon>Solanaceae</taxon>
        <taxon>Solanoideae</taxon>
        <taxon>Solaneae</taxon>
        <taxon>Solanum</taxon>
        <taxon>Solanum subgen. Lycopersicon</taxon>
    </lineage>
</organism>
<dbReference type="Gramene" id="Solyc12g011090.2.1">
    <property type="protein sequence ID" value="Solyc12g011090.2.1"/>
    <property type="gene ID" value="Solyc12g011090.2"/>
</dbReference>
<proteinExistence type="predicted"/>
<dbReference type="Proteomes" id="UP000004994">
    <property type="component" value="Chromosome 12"/>
</dbReference>
<keyword evidence="2" id="KW-1133">Transmembrane helix</keyword>